<dbReference type="KEGG" id="pgr:PGTG_08586"/>
<dbReference type="Proteomes" id="UP000008783">
    <property type="component" value="Unassembled WGS sequence"/>
</dbReference>
<name>E3KGH5_PUCGT</name>
<dbReference type="PANTHER" id="PTHR47150:SF5">
    <property type="entry name" value="OS07G0546750 PROTEIN"/>
    <property type="match status" value="1"/>
</dbReference>
<dbReference type="GeneID" id="10545116"/>
<keyword evidence="2" id="KW-1185">Reference proteome</keyword>
<dbReference type="OrthoDB" id="2506174at2759"/>
<reference evidence="2" key="2">
    <citation type="journal article" date="2011" name="Proc. Natl. Acad. Sci. U.S.A.">
        <title>Obligate biotrophy features unraveled by the genomic analysis of rust fungi.</title>
        <authorList>
            <person name="Duplessis S."/>
            <person name="Cuomo C.A."/>
            <person name="Lin Y.-C."/>
            <person name="Aerts A."/>
            <person name="Tisserant E."/>
            <person name="Veneault-Fourrey C."/>
            <person name="Joly D.L."/>
            <person name="Hacquard S."/>
            <person name="Amselem J."/>
            <person name="Cantarel B.L."/>
            <person name="Chiu R."/>
            <person name="Coutinho P.M."/>
            <person name="Feau N."/>
            <person name="Field M."/>
            <person name="Frey P."/>
            <person name="Gelhaye E."/>
            <person name="Goldberg J."/>
            <person name="Grabherr M.G."/>
            <person name="Kodira C.D."/>
            <person name="Kohler A."/>
            <person name="Kuees U."/>
            <person name="Lindquist E.A."/>
            <person name="Lucas S.M."/>
            <person name="Mago R."/>
            <person name="Mauceli E."/>
            <person name="Morin E."/>
            <person name="Murat C."/>
            <person name="Pangilinan J.L."/>
            <person name="Park R."/>
            <person name="Pearson M."/>
            <person name="Quesneville H."/>
            <person name="Rouhier N."/>
            <person name="Sakthikumar S."/>
            <person name="Salamov A.A."/>
            <person name="Schmutz J."/>
            <person name="Selles B."/>
            <person name="Shapiro H."/>
            <person name="Tanguay P."/>
            <person name="Tuskan G.A."/>
            <person name="Henrissat B."/>
            <person name="Van de Peer Y."/>
            <person name="Rouze P."/>
            <person name="Ellis J.G."/>
            <person name="Dodds P.N."/>
            <person name="Schein J.E."/>
            <person name="Zhong S."/>
            <person name="Hamelin R.C."/>
            <person name="Grigoriev I.V."/>
            <person name="Szabo L.J."/>
            <person name="Martin F."/>
        </authorList>
    </citation>
    <scope>NUCLEOTIDE SEQUENCE [LARGE SCALE GENOMIC DNA]</scope>
    <source>
        <strain evidence="2">CRL 75-36-700-3 / race SCCL</strain>
    </source>
</reference>
<proteinExistence type="predicted"/>
<dbReference type="PANTHER" id="PTHR47150">
    <property type="entry name" value="OS12G0169200 PROTEIN"/>
    <property type="match status" value="1"/>
</dbReference>
<dbReference type="InParanoid" id="E3KGH5"/>
<dbReference type="VEuPathDB" id="FungiDB:PGTG_08586"/>
<dbReference type="OMA" id="TRSCVNI"/>
<dbReference type="EMBL" id="DS178286">
    <property type="protein sequence ID" value="EFP83400.1"/>
    <property type="molecule type" value="Genomic_DNA"/>
</dbReference>
<reference key="1">
    <citation type="submission" date="2007-01" db="EMBL/GenBank/DDBJ databases">
        <title>The Genome Sequence of Puccinia graminis f. sp. tritici Strain CRL 75-36-700-3.</title>
        <authorList>
            <consortium name="The Broad Institute Genome Sequencing Platform"/>
            <person name="Birren B."/>
            <person name="Lander E."/>
            <person name="Galagan J."/>
            <person name="Nusbaum C."/>
            <person name="Devon K."/>
            <person name="Cuomo C."/>
            <person name="Jaffe D."/>
            <person name="Butler J."/>
            <person name="Alvarez P."/>
            <person name="Gnerre S."/>
            <person name="Grabherr M."/>
            <person name="Mauceli E."/>
            <person name="Brockman W."/>
            <person name="Young S."/>
            <person name="LaButti K."/>
            <person name="Sykes S."/>
            <person name="DeCaprio D."/>
            <person name="Crawford M."/>
            <person name="Koehrsen M."/>
            <person name="Engels R."/>
            <person name="Montgomery P."/>
            <person name="Pearson M."/>
            <person name="Howarth C."/>
            <person name="Larson L."/>
            <person name="White J."/>
            <person name="Zeng Q."/>
            <person name="Kodira C."/>
            <person name="Yandava C."/>
            <person name="Alvarado L."/>
            <person name="O'Leary S."/>
            <person name="Szabo L."/>
            <person name="Dean R."/>
            <person name="Schein J."/>
        </authorList>
    </citation>
    <scope>NUCLEOTIDE SEQUENCE</scope>
    <source>
        <strain>CRL 75-36-700-3</strain>
    </source>
</reference>
<sequence>MEKLLFLRILQDLTANFPYFLQKPDCTGKLGLSPHQKITAAIRQLAYAIPLDATDDYCRCGK</sequence>
<dbReference type="STRING" id="418459.E3KGH5"/>
<dbReference type="AlphaFoldDB" id="E3KGH5"/>
<evidence type="ECO:0000313" key="2">
    <source>
        <dbReference type="Proteomes" id="UP000008783"/>
    </source>
</evidence>
<dbReference type="HOGENOM" id="CLU_012390_6_3_1"/>
<evidence type="ECO:0000313" key="1">
    <source>
        <dbReference type="EMBL" id="EFP83400.1"/>
    </source>
</evidence>
<protein>
    <submittedName>
        <fullName evidence="1">Uncharacterized protein</fullName>
    </submittedName>
</protein>
<gene>
    <name evidence="1" type="ORF">PGTG_08586</name>
</gene>
<organism evidence="1 2">
    <name type="scientific">Puccinia graminis f. sp. tritici (strain CRL 75-36-700-3 / race SCCL)</name>
    <name type="common">Black stem rust fungus</name>
    <dbReference type="NCBI Taxonomy" id="418459"/>
    <lineage>
        <taxon>Eukaryota</taxon>
        <taxon>Fungi</taxon>
        <taxon>Dikarya</taxon>
        <taxon>Basidiomycota</taxon>
        <taxon>Pucciniomycotina</taxon>
        <taxon>Pucciniomycetes</taxon>
        <taxon>Pucciniales</taxon>
        <taxon>Pucciniaceae</taxon>
        <taxon>Puccinia</taxon>
    </lineage>
</organism>
<accession>E3KGH5</accession>
<dbReference type="RefSeq" id="XP_003327819.1">
    <property type="nucleotide sequence ID" value="XM_003327771.1"/>
</dbReference>